<dbReference type="InterPro" id="IPR054712">
    <property type="entry name" value="Cas3-like_dom"/>
</dbReference>
<evidence type="ECO:0000256" key="6">
    <source>
        <dbReference type="ARBA" id="ARBA00022801"/>
    </source>
</evidence>
<dbReference type="InterPro" id="IPR038257">
    <property type="entry name" value="CRISPR-assoc_Cas3_HD_sf"/>
</dbReference>
<dbReference type="GO" id="GO:0016787">
    <property type="term" value="F:hydrolase activity"/>
    <property type="evidence" value="ECO:0007669"/>
    <property type="project" value="UniProtKB-KW"/>
</dbReference>
<organism evidence="13 14">
    <name type="scientific">Candidatus Desantisbacteria bacterium CG_4_8_14_3_um_filter_40_12</name>
    <dbReference type="NCBI Taxonomy" id="1974545"/>
    <lineage>
        <taxon>Bacteria</taxon>
        <taxon>Candidatus Desantisiibacteriota</taxon>
    </lineage>
</organism>
<dbReference type="NCBIfam" id="TIGR01587">
    <property type="entry name" value="cas3_core"/>
    <property type="match status" value="1"/>
</dbReference>
<dbReference type="AlphaFoldDB" id="A0A2M7JEF4"/>
<keyword evidence="9" id="KW-0051">Antiviral defense</keyword>
<keyword evidence="10" id="KW-0472">Membrane</keyword>
<dbReference type="CDD" id="cd17930">
    <property type="entry name" value="DEXHc_cas3"/>
    <property type="match status" value="1"/>
</dbReference>
<comment type="caution">
    <text evidence="13">The sequence shown here is derived from an EMBL/GenBank/DDBJ whole genome shotgun (WGS) entry which is preliminary data.</text>
</comment>
<accession>A0A2M7JEF4</accession>
<dbReference type="EMBL" id="PFIC01000039">
    <property type="protein sequence ID" value="PIX17788.1"/>
    <property type="molecule type" value="Genomic_DNA"/>
</dbReference>
<dbReference type="SMART" id="SM00487">
    <property type="entry name" value="DEXDc"/>
    <property type="match status" value="1"/>
</dbReference>
<dbReference type="InterPro" id="IPR027417">
    <property type="entry name" value="P-loop_NTPase"/>
</dbReference>
<dbReference type="Gene3D" id="1.10.3210.30">
    <property type="match status" value="1"/>
</dbReference>
<dbReference type="PROSITE" id="PS51643">
    <property type="entry name" value="HD_CAS3"/>
    <property type="match status" value="1"/>
</dbReference>
<feature type="domain" description="HD Cas3-type" evidence="12">
    <location>
        <begin position="32"/>
        <end position="195"/>
    </location>
</feature>
<evidence type="ECO:0000256" key="5">
    <source>
        <dbReference type="ARBA" id="ARBA00022741"/>
    </source>
</evidence>
<keyword evidence="7" id="KW-0347">Helicase</keyword>
<evidence type="ECO:0000256" key="8">
    <source>
        <dbReference type="ARBA" id="ARBA00022840"/>
    </source>
</evidence>
<evidence type="ECO:0000256" key="1">
    <source>
        <dbReference type="ARBA" id="ARBA00006847"/>
    </source>
</evidence>
<keyword evidence="3" id="KW-0540">Nuclease</keyword>
<evidence type="ECO:0000256" key="10">
    <source>
        <dbReference type="SAM" id="Phobius"/>
    </source>
</evidence>
<dbReference type="Pfam" id="PF22590">
    <property type="entry name" value="Cas3-like_C_2"/>
    <property type="match status" value="1"/>
</dbReference>
<evidence type="ECO:0000256" key="3">
    <source>
        <dbReference type="ARBA" id="ARBA00022722"/>
    </source>
</evidence>
<keyword evidence="10" id="KW-0812">Transmembrane</keyword>
<evidence type="ECO:0000256" key="9">
    <source>
        <dbReference type="ARBA" id="ARBA00023118"/>
    </source>
</evidence>
<dbReference type="GO" id="GO:0004518">
    <property type="term" value="F:nuclease activity"/>
    <property type="evidence" value="ECO:0007669"/>
    <property type="project" value="UniProtKB-KW"/>
</dbReference>
<dbReference type="GO" id="GO:0051607">
    <property type="term" value="P:defense response to virus"/>
    <property type="evidence" value="ECO:0007669"/>
    <property type="project" value="UniProtKB-KW"/>
</dbReference>
<dbReference type="Pfam" id="PF00270">
    <property type="entry name" value="DEAD"/>
    <property type="match status" value="1"/>
</dbReference>
<dbReference type="Proteomes" id="UP000229297">
    <property type="component" value="Unassembled WGS sequence"/>
</dbReference>
<name>A0A2M7JEF4_9BACT</name>
<dbReference type="InterPro" id="IPR006483">
    <property type="entry name" value="CRISPR-assoc_Cas3_HD"/>
</dbReference>
<keyword evidence="5" id="KW-0547">Nucleotide-binding</keyword>
<dbReference type="GO" id="GO:0005524">
    <property type="term" value="F:ATP binding"/>
    <property type="evidence" value="ECO:0007669"/>
    <property type="project" value="UniProtKB-KW"/>
</dbReference>
<sequence length="585" mass="64912">MLKPKSKNIQKTVIQVIPLKDCLAKTVRLRSGNKPGVSVETHCRIVGFVARELLSRLPAWLKENLFPIGSELIAAAHDVGKVSPTFQEKIHRNIGKVLGIINPDLDKTIGGHSSVSQATVTHCPKYISEILGRHHGSTSQSVSPDDEICGGSGWQEQRMDLLNALKKDLNVDWPIVSSALHSDVLAGLTTVADWIGSGSLFDEVGKESWKKDIPEALDRAGFVSPIIHKGRSFEEIFDFSPRSLQTLLVESIKTRGTYVLEAPMGIGKTEAALYVAYQMLQKGDATGIYFALPTQLTSDKVYERMNGFLAKILDEADANHHSLLLHSSAWLRDTELGEDGAPGHSWFNSSKRGLLAPFAVGTIDQALMAVMNVKHGFVRTFGLAGKVVILDEVHSYDNYTGTILKELVLTLRELNCTVIILSATLTDKQRHSILGVSFNDSEQREAISPYPLISTYPNEGVLQELETEKLEESNVSIHISPSDNDAVDEVLKRAERREQIIWIENTVDEAQKRYCCLAAKAKEIGVDCGLLHSRFLKIDRQKNEDKWVDLFGLPRVSGGVSSIVFIFILFILSSPREWGCFRIRY</sequence>
<evidence type="ECO:0000256" key="2">
    <source>
        <dbReference type="ARBA" id="ARBA00009046"/>
    </source>
</evidence>
<keyword evidence="6" id="KW-0378">Hydrolase</keyword>
<evidence type="ECO:0000259" key="11">
    <source>
        <dbReference type="PROSITE" id="PS51192"/>
    </source>
</evidence>
<gene>
    <name evidence="13" type="primary">cas3</name>
    <name evidence="13" type="ORF">COZ71_01440</name>
</gene>
<evidence type="ECO:0000259" key="12">
    <source>
        <dbReference type="PROSITE" id="PS51643"/>
    </source>
</evidence>
<dbReference type="PROSITE" id="PS51192">
    <property type="entry name" value="HELICASE_ATP_BIND_1"/>
    <property type="match status" value="1"/>
</dbReference>
<proteinExistence type="inferred from homology"/>
<dbReference type="InterPro" id="IPR014001">
    <property type="entry name" value="Helicase_ATP-bd"/>
</dbReference>
<dbReference type="CDD" id="cd09641">
    <property type="entry name" value="Cas3''_I"/>
    <property type="match status" value="1"/>
</dbReference>
<feature type="domain" description="Helicase ATP-binding" evidence="11">
    <location>
        <begin position="249"/>
        <end position="443"/>
    </location>
</feature>
<comment type="similarity">
    <text evidence="1">In the N-terminal section; belongs to the CRISPR-associated nuclease Cas3-HD family.</text>
</comment>
<dbReference type="InterPro" id="IPR006474">
    <property type="entry name" value="Helicase_Cas3_CRISPR-ass_core"/>
</dbReference>
<feature type="transmembrane region" description="Helical" evidence="10">
    <location>
        <begin position="550"/>
        <end position="572"/>
    </location>
</feature>
<keyword evidence="4" id="KW-0479">Metal-binding</keyword>
<evidence type="ECO:0000313" key="14">
    <source>
        <dbReference type="Proteomes" id="UP000229297"/>
    </source>
</evidence>
<reference evidence="14" key="1">
    <citation type="submission" date="2017-09" db="EMBL/GenBank/DDBJ databases">
        <title>Depth-based differentiation of microbial function through sediment-hosted aquifers and enrichment of novel symbionts in the deep terrestrial subsurface.</title>
        <authorList>
            <person name="Probst A.J."/>
            <person name="Ladd B."/>
            <person name="Jarett J.K."/>
            <person name="Geller-Mcgrath D.E."/>
            <person name="Sieber C.M.K."/>
            <person name="Emerson J.B."/>
            <person name="Anantharaman K."/>
            <person name="Thomas B.C."/>
            <person name="Malmstrom R."/>
            <person name="Stieglmeier M."/>
            <person name="Klingl A."/>
            <person name="Woyke T."/>
            <person name="Ryan C.M."/>
            <person name="Banfield J.F."/>
        </authorList>
    </citation>
    <scope>NUCLEOTIDE SEQUENCE [LARGE SCALE GENOMIC DNA]</scope>
</reference>
<dbReference type="GO" id="GO:0003676">
    <property type="term" value="F:nucleic acid binding"/>
    <property type="evidence" value="ECO:0007669"/>
    <property type="project" value="InterPro"/>
</dbReference>
<protein>
    <submittedName>
        <fullName evidence="13">CRISPR-associated helicase Cas3</fullName>
    </submittedName>
</protein>
<evidence type="ECO:0000313" key="13">
    <source>
        <dbReference type="EMBL" id="PIX17788.1"/>
    </source>
</evidence>
<comment type="similarity">
    <text evidence="2">In the central section; belongs to the CRISPR-associated helicase Cas3 family.</text>
</comment>
<evidence type="ECO:0000256" key="7">
    <source>
        <dbReference type="ARBA" id="ARBA00022806"/>
    </source>
</evidence>
<dbReference type="GO" id="GO:0004386">
    <property type="term" value="F:helicase activity"/>
    <property type="evidence" value="ECO:0007669"/>
    <property type="project" value="UniProtKB-KW"/>
</dbReference>
<keyword evidence="10" id="KW-1133">Transmembrane helix</keyword>
<dbReference type="InterPro" id="IPR011545">
    <property type="entry name" value="DEAD/DEAH_box_helicase_dom"/>
</dbReference>
<evidence type="ECO:0000256" key="4">
    <source>
        <dbReference type="ARBA" id="ARBA00022723"/>
    </source>
</evidence>
<dbReference type="Gene3D" id="3.40.50.300">
    <property type="entry name" value="P-loop containing nucleotide triphosphate hydrolases"/>
    <property type="match status" value="1"/>
</dbReference>
<dbReference type="SUPFAM" id="SSF52540">
    <property type="entry name" value="P-loop containing nucleoside triphosphate hydrolases"/>
    <property type="match status" value="1"/>
</dbReference>
<dbReference type="GO" id="GO:0046872">
    <property type="term" value="F:metal ion binding"/>
    <property type="evidence" value="ECO:0007669"/>
    <property type="project" value="UniProtKB-KW"/>
</dbReference>
<dbReference type="Pfam" id="PF18019">
    <property type="entry name" value="Cas3_HD"/>
    <property type="match status" value="1"/>
</dbReference>
<keyword evidence="8" id="KW-0067">ATP-binding</keyword>